<dbReference type="FunFam" id="1.10.196.10:FF:000001">
    <property type="entry name" value="Regulator of G-protein signaling 8"/>
    <property type="match status" value="1"/>
</dbReference>
<dbReference type="OMA" id="CVDLAHE"/>
<dbReference type="PANTHER" id="PTHR46848:SF1">
    <property type="entry name" value="REGULATOR OF G-PROTEIN SIGNALING 3"/>
    <property type="match status" value="1"/>
</dbReference>
<evidence type="ECO:0000256" key="7">
    <source>
        <dbReference type="ARBA" id="ARBA00055005"/>
    </source>
</evidence>
<evidence type="ECO:0000256" key="1">
    <source>
        <dbReference type="ARBA" id="ARBA00004123"/>
    </source>
</evidence>
<dbReference type="FunFam" id="2.60.40.150:FF:000263">
    <property type="entry name" value="Regulator of G-protein signaling 3"/>
    <property type="match status" value="1"/>
</dbReference>
<dbReference type="SUPFAM" id="SSF50729">
    <property type="entry name" value="PH domain-like"/>
    <property type="match status" value="1"/>
</dbReference>
<evidence type="ECO:0000313" key="13">
    <source>
        <dbReference type="EMBL" id="GCB66646.1"/>
    </source>
</evidence>
<feature type="region of interest" description="Disordered" evidence="9">
    <location>
        <begin position="336"/>
        <end position="363"/>
    </location>
</feature>
<evidence type="ECO:0000256" key="3">
    <source>
        <dbReference type="ARBA" id="ARBA00022553"/>
    </source>
</evidence>
<dbReference type="SMART" id="SM00228">
    <property type="entry name" value="PDZ"/>
    <property type="match status" value="1"/>
</dbReference>
<name>A0A401P0J1_SCYTO</name>
<evidence type="ECO:0000256" key="6">
    <source>
        <dbReference type="ARBA" id="ARBA00023242"/>
    </source>
</evidence>
<dbReference type="FunFam" id="1.10.196.10:FF:000003">
    <property type="entry name" value="regulator of G-protein signaling 3 isoform X1"/>
    <property type="match status" value="1"/>
</dbReference>
<dbReference type="CDD" id="cd08685">
    <property type="entry name" value="C2_RGS-like"/>
    <property type="match status" value="1"/>
</dbReference>
<dbReference type="Gene3D" id="2.60.40.150">
    <property type="entry name" value="C2 domain"/>
    <property type="match status" value="1"/>
</dbReference>
<dbReference type="Gene3D" id="1.10.196.10">
    <property type="match status" value="1"/>
</dbReference>
<dbReference type="GO" id="GO:0009968">
    <property type="term" value="P:negative regulation of signal transduction"/>
    <property type="evidence" value="ECO:0007669"/>
    <property type="project" value="UniProtKB-KW"/>
</dbReference>
<comment type="subcellular location">
    <subcellularLocation>
        <location evidence="1">Nucleus</location>
    </subcellularLocation>
</comment>
<organism evidence="13 14">
    <name type="scientific">Scyliorhinus torazame</name>
    <name type="common">Cloudy catshark</name>
    <name type="synonym">Catulus torazame</name>
    <dbReference type="NCBI Taxonomy" id="75743"/>
    <lineage>
        <taxon>Eukaryota</taxon>
        <taxon>Metazoa</taxon>
        <taxon>Chordata</taxon>
        <taxon>Craniata</taxon>
        <taxon>Vertebrata</taxon>
        <taxon>Chondrichthyes</taxon>
        <taxon>Elasmobranchii</taxon>
        <taxon>Galeomorphii</taxon>
        <taxon>Galeoidea</taxon>
        <taxon>Carcharhiniformes</taxon>
        <taxon>Scyliorhinidae</taxon>
        <taxon>Scyliorhinus</taxon>
    </lineage>
</organism>
<evidence type="ECO:0000259" key="11">
    <source>
        <dbReference type="PROSITE" id="PS50106"/>
    </source>
</evidence>
<feature type="compositionally biased region" description="Acidic residues" evidence="9">
    <location>
        <begin position="718"/>
        <end position="743"/>
    </location>
</feature>
<dbReference type="InterPro" id="IPR036034">
    <property type="entry name" value="PDZ_sf"/>
</dbReference>
<feature type="compositionally biased region" description="Basic and acidic residues" evidence="9">
    <location>
        <begin position="658"/>
        <end position="679"/>
    </location>
</feature>
<evidence type="ECO:0000259" key="10">
    <source>
        <dbReference type="PROSITE" id="PS50004"/>
    </source>
</evidence>
<dbReference type="GO" id="GO:0005634">
    <property type="term" value="C:nucleus"/>
    <property type="evidence" value="ECO:0007669"/>
    <property type="project" value="UniProtKB-SubCell"/>
</dbReference>
<feature type="region of interest" description="Disordered" evidence="9">
    <location>
        <begin position="611"/>
        <end position="743"/>
    </location>
</feature>
<dbReference type="FunFam" id="1.10.167.10:FF:000001">
    <property type="entry name" value="Putative regulator of g-protein signaling 12"/>
    <property type="match status" value="1"/>
</dbReference>
<dbReference type="AlphaFoldDB" id="A0A401P0J1"/>
<dbReference type="SMART" id="SM00315">
    <property type="entry name" value="RGS"/>
    <property type="match status" value="1"/>
</dbReference>
<accession>A0A401P0J1</accession>
<evidence type="ECO:0000256" key="8">
    <source>
        <dbReference type="ARBA" id="ARBA00070073"/>
    </source>
</evidence>
<feature type="domain" description="RGS" evidence="12">
    <location>
        <begin position="936"/>
        <end position="1052"/>
    </location>
</feature>
<dbReference type="PRINTS" id="PR01301">
    <property type="entry name" value="RGSPROTEIN"/>
</dbReference>
<evidence type="ECO:0000256" key="9">
    <source>
        <dbReference type="SAM" id="MobiDB-lite"/>
    </source>
</evidence>
<evidence type="ECO:0000256" key="2">
    <source>
        <dbReference type="ARBA" id="ARBA00022481"/>
    </source>
</evidence>
<reference evidence="13 14" key="1">
    <citation type="journal article" date="2018" name="Nat. Ecol. Evol.">
        <title>Shark genomes provide insights into elasmobranch evolution and the origin of vertebrates.</title>
        <authorList>
            <person name="Hara Y"/>
            <person name="Yamaguchi K"/>
            <person name="Onimaru K"/>
            <person name="Kadota M"/>
            <person name="Koyanagi M"/>
            <person name="Keeley SD"/>
            <person name="Tatsumi K"/>
            <person name="Tanaka K"/>
            <person name="Motone F"/>
            <person name="Kageyama Y"/>
            <person name="Nozu R"/>
            <person name="Adachi N"/>
            <person name="Nishimura O"/>
            <person name="Nakagawa R"/>
            <person name="Tanegashima C"/>
            <person name="Kiyatake I"/>
            <person name="Matsumoto R"/>
            <person name="Murakumo K"/>
            <person name="Nishida K"/>
            <person name="Terakita A"/>
            <person name="Kuratani S"/>
            <person name="Sato K"/>
            <person name="Hyodo S Kuraku.S."/>
        </authorList>
    </citation>
    <scope>NUCLEOTIDE SEQUENCE [LARGE SCALE GENOMIC DNA]</scope>
</reference>
<evidence type="ECO:0000313" key="14">
    <source>
        <dbReference type="Proteomes" id="UP000288216"/>
    </source>
</evidence>
<keyword evidence="14" id="KW-1185">Reference proteome</keyword>
<dbReference type="Pfam" id="PF00168">
    <property type="entry name" value="C2"/>
    <property type="match status" value="1"/>
</dbReference>
<dbReference type="OrthoDB" id="196547at2759"/>
<feature type="domain" description="PDZ" evidence="11">
    <location>
        <begin position="241"/>
        <end position="318"/>
    </location>
</feature>
<feature type="compositionally biased region" description="Polar residues" evidence="9">
    <location>
        <begin position="680"/>
        <end position="692"/>
    </location>
</feature>
<keyword evidence="2" id="KW-0488">Methylation</keyword>
<dbReference type="GO" id="GO:0005737">
    <property type="term" value="C:cytoplasm"/>
    <property type="evidence" value="ECO:0007669"/>
    <property type="project" value="UniProtKB-ARBA"/>
</dbReference>
<dbReference type="SUPFAM" id="SSF50156">
    <property type="entry name" value="PDZ domain-like"/>
    <property type="match status" value="1"/>
</dbReference>
<proteinExistence type="predicted"/>
<keyword evidence="3" id="KW-0597">Phosphoprotein</keyword>
<keyword evidence="4" id="KW-0734">Signal transduction inhibitor</keyword>
<keyword evidence="5" id="KW-0832">Ubl conjugation</keyword>
<gene>
    <name evidence="13" type="ORF">scyTo_0004999</name>
</gene>
<comment type="function">
    <text evidence="7">Down-regulates signaling from heterotrimeric G-proteins by increasing the GTPase activity of the alpha subunits, thereby driving them into their inactive GDP-bound form. Down-regulates G-protein-mediated release of inositol phosphates and activation of MAP kinases.</text>
</comment>
<comment type="caution">
    <text evidence="13">The sequence shown here is derived from an EMBL/GenBank/DDBJ whole genome shotgun (WGS) entry which is preliminary data.</text>
</comment>
<keyword evidence="6" id="KW-0539">Nucleus</keyword>
<dbReference type="SUPFAM" id="SSF48097">
    <property type="entry name" value="Regulator of G-protein signaling, RGS"/>
    <property type="match status" value="1"/>
</dbReference>
<dbReference type="CDD" id="cd06711">
    <property type="entry name" value="PDZ_RGS3-like"/>
    <property type="match status" value="1"/>
</dbReference>
<dbReference type="InterPro" id="IPR036305">
    <property type="entry name" value="RGS_sf"/>
</dbReference>
<dbReference type="InterPro" id="IPR016137">
    <property type="entry name" value="RGS"/>
</dbReference>
<dbReference type="InterPro" id="IPR001478">
    <property type="entry name" value="PDZ"/>
</dbReference>
<dbReference type="STRING" id="75743.A0A401P0J1"/>
<feature type="compositionally biased region" description="Basic and acidic residues" evidence="9">
    <location>
        <begin position="624"/>
        <end position="641"/>
    </location>
</feature>
<dbReference type="InterPro" id="IPR034951">
    <property type="entry name" value="RGS_RGS3"/>
</dbReference>
<dbReference type="PROSITE" id="PS50106">
    <property type="entry name" value="PDZ"/>
    <property type="match status" value="1"/>
</dbReference>
<dbReference type="InterPro" id="IPR044926">
    <property type="entry name" value="RGS_subdomain_2"/>
</dbReference>
<dbReference type="InterPro" id="IPR011993">
    <property type="entry name" value="PH-like_dom_sf"/>
</dbReference>
<dbReference type="InterPro" id="IPR000008">
    <property type="entry name" value="C2_dom"/>
</dbReference>
<dbReference type="Proteomes" id="UP000288216">
    <property type="component" value="Unassembled WGS sequence"/>
</dbReference>
<dbReference type="Gene3D" id="2.30.29.30">
    <property type="entry name" value="Pleckstrin-homology domain (PH domain)/Phosphotyrosine-binding domain (PTB)"/>
    <property type="match status" value="1"/>
</dbReference>
<feature type="region of interest" description="Disordered" evidence="9">
    <location>
        <begin position="848"/>
        <end position="867"/>
    </location>
</feature>
<protein>
    <recommendedName>
        <fullName evidence="8">Regulator of G-protein signaling 3</fullName>
    </recommendedName>
</protein>
<dbReference type="Gene3D" id="2.30.42.10">
    <property type="match status" value="1"/>
</dbReference>
<dbReference type="InterPro" id="IPR035892">
    <property type="entry name" value="C2_domain_sf"/>
</dbReference>
<feature type="domain" description="C2" evidence="10">
    <location>
        <begin position="75"/>
        <end position="194"/>
    </location>
</feature>
<dbReference type="EMBL" id="BFAA01001515">
    <property type="protein sequence ID" value="GCB66646.1"/>
    <property type="molecule type" value="Genomic_DNA"/>
</dbReference>
<dbReference type="PROSITE" id="PS50132">
    <property type="entry name" value="RGS"/>
    <property type="match status" value="1"/>
</dbReference>
<evidence type="ECO:0000259" key="12">
    <source>
        <dbReference type="PROSITE" id="PS50132"/>
    </source>
</evidence>
<dbReference type="InterPro" id="IPR024066">
    <property type="entry name" value="RGS_subdom1/3"/>
</dbReference>
<dbReference type="Pfam" id="PF00615">
    <property type="entry name" value="RGS"/>
    <property type="match status" value="1"/>
</dbReference>
<evidence type="ECO:0000256" key="5">
    <source>
        <dbReference type="ARBA" id="ARBA00022843"/>
    </source>
</evidence>
<dbReference type="PANTHER" id="PTHR46848">
    <property type="entry name" value="REGULATOR OF G-PROTEIN SIGNALING 3"/>
    <property type="match status" value="1"/>
</dbReference>
<dbReference type="Pfam" id="PF00595">
    <property type="entry name" value="PDZ"/>
    <property type="match status" value="1"/>
</dbReference>
<dbReference type="Gene3D" id="1.10.167.10">
    <property type="entry name" value="Regulator of G-protein Signalling 4, domain 2"/>
    <property type="match status" value="1"/>
</dbReference>
<dbReference type="SUPFAM" id="SSF49562">
    <property type="entry name" value="C2 domain (Calcium/lipid-binding domain, CaLB)"/>
    <property type="match status" value="1"/>
</dbReference>
<dbReference type="CDD" id="cd08713">
    <property type="entry name" value="RGS_RGS3"/>
    <property type="match status" value="1"/>
</dbReference>
<dbReference type="PROSITE" id="PS50004">
    <property type="entry name" value="C2"/>
    <property type="match status" value="1"/>
</dbReference>
<dbReference type="SMART" id="SM00239">
    <property type="entry name" value="C2"/>
    <property type="match status" value="1"/>
</dbReference>
<dbReference type="GO" id="GO:0005886">
    <property type="term" value="C:plasma membrane"/>
    <property type="evidence" value="ECO:0007669"/>
    <property type="project" value="UniProtKB-ARBA"/>
</dbReference>
<sequence>MLIASFYEQFITMYIFIVEDRNIITNEMEQRLKDSESQNMYATKIEKPVIATSLMVKKSSYPKKRRKISHVGVKGKGQLKLSVHLQDGEIAVHVMEAKGLMGREYRTCDSYAKLSVVPDCDRGCRQKTKTVSDCKNPVFHEHFIFPLQEKDDQKRLLVTVWNRDRNARCSELLGCMSFGVKSLLSLDKEINGWYYLLGEDLGRTKHLKVATRRLKPIQGVANKKNAAAKEVRGIEDMLQLKVTIPRGKDGFGFTICCDAPVRVQAVDPGGPADQAGLQSLDTLLQLNGQHVEQWKCVELAHAIRNCHSQIIVLIWRLVPRLKPNFERMIRKPSYKSNYDLQSPPNKREKNCSSPSSSMDHRESRHIVYDGTDGVVLSSWERREEFDKCPQNGPMISNVASEGDNFLILSPIKCGSQILRKASQENHVIYANVGRSRVQGGPERKQSLIGSSTDILKSTVQAVKNYGNYRNCTIVRSHIPHANYGTCMTLAPKILVFPLFVQPLDLCNPARTLVLSENVFFLDERRRPLKVCIFIYTDLILLTKEDERGHCSVLQNPLFLKNMELNEGAAEDLQFYITYAEKSQSSLSLEAYTAEQKRKVCQCLMENIIKQKKEQQSTETMSKMLDPKSGEQSEMLSEEKAPMSDIQSTGNEDAEDDNVSEKEQAAEEENKSAEGVKESSEQPNIIESQNPRMQFNIPEVRLDRTFSQSTDELPILQIDGDDIEDEEEEEDDDDDDNDYDDDSDDCYLDSCNSKRRSMIETSDCEKHCTLSIQNSLRRRTHSEGSLQQEPKAQCFKSDNALNCVGCDGQKAKSNWAPPSPRTLKKELANVKNGGSMHQLCLIFSGRKLSGGDSDCSVDETDDSSKKKKTKNFLLQRTRPGGGLHRRHTMKEAKDMKNRLGFLRRRNESGAGSNAAKLDKVIKTVKPSSEEALKWGESLDKLLLHKYGLAAFRAFLRTEFSEENLEFWLACEDYKKAKTQSKMTSKAKKIFGEYIAIQSCKEVNLDSYTREHTKENLQKVSRSCFDLAQKRIYGLMEKDSYPRFLRSDLYLDLINQKKQSASS</sequence>
<evidence type="ECO:0000256" key="4">
    <source>
        <dbReference type="ARBA" id="ARBA00022700"/>
    </source>
</evidence>